<comment type="caution">
    <text evidence="1">The sequence shown here is derived from an EMBL/GenBank/DDBJ whole genome shotgun (WGS) entry which is preliminary data.</text>
</comment>
<dbReference type="EMBL" id="CAJOBJ010368150">
    <property type="protein sequence ID" value="CAF5222115.1"/>
    <property type="molecule type" value="Genomic_DNA"/>
</dbReference>
<evidence type="ECO:0000313" key="2">
    <source>
        <dbReference type="Proteomes" id="UP000681720"/>
    </source>
</evidence>
<proteinExistence type="predicted"/>
<sequence>AQNGKYAVAEWRKAMMNILKILCNRRDQNEQLKDIAQQSSMFNKTTFKQKLKSCWEQTSDNPADENKEHRILCN</sequence>
<reference evidence="1" key="1">
    <citation type="submission" date="2021-02" db="EMBL/GenBank/DDBJ databases">
        <authorList>
            <person name="Nowell W R."/>
        </authorList>
    </citation>
    <scope>NUCLEOTIDE SEQUENCE</scope>
</reference>
<organism evidence="1 2">
    <name type="scientific">Rotaria magnacalcarata</name>
    <dbReference type="NCBI Taxonomy" id="392030"/>
    <lineage>
        <taxon>Eukaryota</taxon>
        <taxon>Metazoa</taxon>
        <taxon>Spiralia</taxon>
        <taxon>Gnathifera</taxon>
        <taxon>Rotifera</taxon>
        <taxon>Eurotatoria</taxon>
        <taxon>Bdelloidea</taxon>
        <taxon>Philodinida</taxon>
        <taxon>Philodinidae</taxon>
        <taxon>Rotaria</taxon>
    </lineage>
</organism>
<dbReference type="Proteomes" id="UP000681720">
    <property type="component" value="Unassembled WGS sequence"/>
</dbReference>
<gene>
    <name evidence="1" type="ORF">GIL414_LOCUS84898</name>
</gene>
<protein>
    <submittedName>
        <fullName evidence="1">Uncharacterized protein</fullName>
    </submittedName>
</protein>
<dbReference type="AlphaFoldDB" id="A0A8S3JV44"/>
<name>A0A8S3JV44_9BILA</name>
<evidence type="ECO:0000313" key="1">
    <source>
        <dbReference type="EMBL" id="CAF5222115.1"/>
    </source>
</evidence>
<accession>A0A8S3JV44</accession>
<feature type="non-terminal residue" evidence="1">
    <location>
        <position position="1"/>
    </location>
</feature>